<evidence type="ECO:0000259" key="5">
    <source>
        <dbReference type="PROSITE" id="PS51006"/>
    </source>
</evidence>
<gene>
    <name evidence="6" type="ORF">F0U60_21945</name>
</gene>
<dbReference type="PROSITE" id="PS51006">
    <property type="entry name" value="PABS_2"/>
    <property type="match status" value="1"/>
</dbReference>
<dbReference type="CDD" id="cd02440">
    <property type="entry name" value="AdoMet_MTases"/>
    <property type="match status" value="1"/>
</dbReference>
<dbReference type="Pfam" id="PF01564">
    <property type="entry name" value="Spermine_synth"/>
    <property type="match status" value="1"/>
</dbReference>
<evidence type="ECO:0000256" key="1">
    <source>
        <dbReference type="ARBA" id="ARBA00007867"/>
    </source>
</evidence>
<evidence type="ECO:0000313" key="7">
    <source>
        <dbReference type="Proteomes" id="UP001611383"/>
    </source>
</evidence>
<dbReference type="InterPro" id="IPR029063">
    <property type="entry name" value="SAM-dependent_MTases_sf"/>
</dbReference>
<dbReference type="Proteomes" id="UP001611383">
    <property type="component" value="Chromosome"/>
</dbReference>
<evidence type="ECO:0000313" key="6">
    <source>
        <dbReference type="EMBL" id="WNG52523.1"/>
    </source>
</evidence>
<evidence type="ECO:0000256" key="4">
    <source>
        <dbReference type="PROSITE-ProRule" id="PRU00354"/>
    </source>
</evidence>
<organism evidence="6 7">
    <name type="scientific">Archangium minus</name>
    <dbReference type="NCBI Taxonomy" id="83450"/>
    <lineage>
        <taxon>Bacteria</taxon>
        <taxon>Pseudomonadati</taxon>
        <taxon>Myxococcota</taxon>
        <taxon>Myxococcia</taxon>
        <taxon>Myxococcales</taxon>
        <taxon>Cystobacterineae</taxon>
        <taxon>Archangiaceae</taxon>
        <taxon>Archangium</taxon>
    </lineage>
</organism>
<dbReference type="PANTHER" id="PTHR43317">
    <property type="entry name" value="THERMOSPERMINE SYNTHASE ACAULIS5"/>
    <property type="match status" value="1"/>
</dbReference>
<name>A0ABY9XAW5_9BACT</name>
<keyword evidence="7" id="KW-1185">Reference proteome</keyword>
<evidence type="ECO:0000256" key="3">
    <source>
        <dbReference type="ARBA" id="ARBA00023115"/>
    </source>
</evidence>
<feature type="domain" description="PABS" evidence="5">
    <location>
        <begin position="1"/>
        <end position="228"/>
    </location>
</feature>
<keyword evidence="3 4" id="KW-0620">Polyamine biosynthesis</keyword>
<dbReference type="SUPFAM" id="SSF53335">
    <property type="entry name" value="S-adenosyl-L-methionine-dependent methyltransferases"/>
    <property type="match status" value="1"/>
</dbReference>
<dbReference type="NCBIfam" id="NF037959">
    <property type="entry name" value="MFS_SpdSyn"/>
    <property type="match status" value="1"/>
</dbReference>
<feature type="active site" description="Proton acceptor" evidence="4">
    <location>
        <position position="138"/>
    </location>
</feature>
<dbReference type="InterPro" id="IPR030374">
    <property type="entry name" value="PABS"/>
</dbReference>
<dbReference type="PANTHER" id="PTHR43317:SF1">
    <property type="entry name" value="THERMOSPERMINE SYNTHASE ACAULIS5"/>
    <property type="match status" value="1"/>
</dbReference>
<proteinExistence type="inferred from homology"/>
<dbReference type="Gene3D" id="3.40.50.150">
    <property type="entry name" value="Vaccinia Virus protein VP39"/>
    <property type="match status" value="1"/>
</dbReference>
<accession>A0ABY9XAW5</accession>
<dbReference type="EMBL" id="CP043494">
    <property type="protein sequence ID" value="WNG52523.1"/>
    <property type="molecule type" value="Genomic_DNA"/>
</dbReference>
<sequence>MVHEAPSPFGTVYVVDEGDYRTLRFDSPDGTLQSAILKSDPLAVPTNYVRVATAGLALTKGRSRVLVVGLGGGAFPMLMHRLLPRRAQVDVVELNPVVVDVARRFFGVREDSRLHIHVGDGARFMARQGARYDLILLDAFSDSGTPDHLKESLFLKDVRSRLVPGGVAVLNIALEESRNVAQRIETFASAFEDCAKLRGASAYNNLILVGTLEPLPPEPLFRQQLWRLARELDFPALTESVVSFERIAGY</sequence>
<protein>
    <recommendedName>
        <fullName evidence="5">PABS domain-containing protein</fullName>
    </recommendedName>
</protein>
<comment type="similarity">
    <text evidence="1">Belongs to the spermidine/spermine synthase family.</text>
</comment>
<keyword evidence="2 4" id="KW-0808">Transferase</keyword>
<evidence type="ECO:0000256" key="2">
    <source>
        <dbReference type="ARBA" id="ARBA00022679"/>
    </source>
</evidence>
<reference evidence="6 7" key="1">
    <citation type="submission" date="2019-08" db="EMBL/GenBank/DDBJ databases">
        <title>Archangium and Cystobacter genomes.</title>
        <authorList>
            <person name="Chen I.-C.K."/>
            <person name="Wielgoss S."/>
        </authorList>
    </citation>
    <scope>NUCLEOTIDE SEQUENCE [LARGE SCALE GENOMIC DNA]</scope>
    <source>
        <strain evidence="6 7">Cbm 6</strain>
    </source>
</reference>